<feature type="region of interest" description="Disordered" evidence="1">
    <location>
        <begin position="49"/>
        <end position="119"/>
    </location>
</feature>
<dbReference type="GeneID" id="28741303"/>
<evidence type="ECO:0000313" key="2">
    <source>
        <dbReference type="EMBL" id="KPI36208.1"/>
    </source>
</evidence>
<feature type="compositionally biased region" description="Gly residues" evidence="1">
    <location>
        <begin position="54"/>
        <end position="63"/>
    </location>
</feature>
<dbReference type="STRING" id="1664694.A0A0N0NIW2"/>
<accession>A0A0N0NIW2</accession>
<dbReference type="VEuPathDB" id="FungiDB:AB675_8933"/>
<feature type="region of interest" description="Disordered" evidence="1">
    <location>
        <begin position="1"/>
        <end position="24"/>
    </location>
</feature>
<organism evidence="2 3">
    <name type="scientific">Cyphellophora attinorum</name>
    <dbReference type="NCBI Taxonomy" id="1664694"/>
    <lineage>
        <taxon>Eukaryota</taxon>
        <taxon>Fungi</taxon>
        <taxon>Dikarya</taxon>
        <taxon>Ascomycota</taxon>
        <taxon>Pezizomycotina</taxon>
        <taxon>Eurotiomycetes</taxon>
        <taxon>Chaetothyriomycetidae</taxon>
        <taxon>Chaetothyriales</taxon>
        <taxon>Cyphellophoraceae</taxon>
        <taxon>Cyphellophora</taxon>
    </lineage>
</organism>
<dbReference type="Proteomes" id="UP000038010">
    <property type="component" value="Unassembled WGS sequence"/>
</dbReference>
<dbReference type="OrthoDB" id="5365739at2759"/>
<evidence type="ECO:0000313" key="3">
    <source>
        <dbReference type="Proteomes" id="UP000038010"/>
    </source>
</evidence>
<proteinExistence type="predicted"/>
<keyword evidence="3" id="KW-1185">Reference proteome</keyword>
<gene>
    <name evidence="2" type="ORF">AB675_8933</name>
</gene>
<name>A0A0N0NIW2_9EURO</name>
<comment type="caution">
    <text evidence="2">The sequence shown here is derived from an EMBL/GenBank/DDBJ whole genome shotgun (WGS) entry which is preliminary data.</text>
</comment>
<protein>
    <submittedName>
        <fullName evidence="2">Uncharacterized protein</fullName>
    </submittedName>
</protein>
<evidence type="ECO:0000256" key="1">
    <source>
        <dbReference type="SAM" id="MobiDB-lite"/>
    </source>
</evidence>
<sequence length="344" mass="37686">MDPQAQLHETRRQEPAFLKRLDESSSEAEHLEVLLLEAAKFLAEEEPHCALSGDGAGRGGFGAGNRFAGASGSGGGPSTSSSDNPEEDAIADAIRSEQRNAASASRAAERESSQLAFEQYEADRYNADLNNGLPTEPIPYVPAEQSVEELRKDWPDTPLSPAGLTEGVIQKLNFLARDLPHGYWTPRQIAERLVDGGLIKLEDDGGEHKDKVLRWAEIYLAEKRAKEKSFQASLSNPRPGLSKLDPWTSSGFVSVAEQQRTRKEEDSGETPWTVIDTSVRGLYPQLPTGQRPLYAGIARQLRNNETYGPSDSKLVLGRVQALVETVQRQAAAAREGAQQQQQQQ</sequence>
<dbReference type="RefSeq" id="XP_017996171.1">
    <property type="nucleotide sequence ID" value="XM_018149423.1"/>
</dbReference>
<reference evidence="2 3" key="1">
    <citation type="submission" date="2015-06" db="EMBL/GenBank/DDBJ databases">
        <title>Draft genome of the ant-associated black yeast Phialophora attae CBS 131958.</title>
        <authorList>
            <person name="Moreno L.F."/>
            <person name="Stielow B.J."/>
            <person name="de Hoog S."/>
            <person name="Vicente V.A."/>
            <person name="Weiss V.A."/>
            <person name="de Vries M."/>
            <person name="Cruz L.M."/>
            <person name="Souza E.M."/>
        </authorList>
    </citation>
    <scope>NUCLEOTIDE SEQUENCE [LARGE SCALE GENOMIC DNA]</scope>
    <source>
        <strain evidence="2 3">CBS 131958</strain>
    </source>
</reference>
<feature type="compositionally biased region" description="Basic and acidic residues" evidence="1">
    <location>
        <begin position="8"/>
        <end position="24"/>
    </location>
</feature>
<dbReference type="AlphaFoldDB" id="A0A0N0NIW2"/>
<dbReference type="EMBL" id="LFJN01000033">
    <property type="protein sequence ID" value="KPI36208.1"/>
    <property type="molecule type" value="Genomic_DNA"/>
</dbReference>